<keyword evidence="2" id="KW-0812">Transmembrane</keyword>
<organism evidence="3 4">
    <name type="scientific">Agromyces humatus</name>
    <dbReference type="NCBI Taxonomy" id="279573"/>
    <lineage>
        <taxon>Bacteria</taxon>
        <taxon>Bacillati</taxon>
        <taxon>Actinomycetota</taxon>
        <taxon>Actinomycetes</taxon>
        <taxon>Micrococcales</taxon>
        <taxon>Microbacteriaceae</taxon>
        <taxon>Agromyces</taxon>
    </lineage>
</organism>
<gene>
    <name evidence="3" type="ORF">GCM10009747_24710</name>
</gene>
<feature type="compositionally biased region" description="Low complexity" evidence="1">
    <location>
        <begin position="30"/>
        <end position="56"/>
    </location>
</feature>
<accession>A0ABN2KRI9</accession>
<evidence type="ECO:0000313" key="4">
    <source>
        <dbReference type="Proteomes" id="UP001500506"/>
    </source>
</evidence>
<dbReference type="RefSeq" id="WP_232498858.1">
    <property type="nucleotide sequence ID" value="NZ_BAAANH010000005.1"/>
</dbReference>
<reference evidence="3 4" key="1">
    <citation type="journal article" date="2019" name="Int. J. Syst. Evol. Microbiol.">
        <title>The Global Catalogue of Microorganisms (GCM) 10K type strain sequencing project: providing services to taxonomists for standard genome sequencing and annotation.</title>
        <authorList>
            <consortium name="The Broad Institute Genomics Platform"/>
            <consortium name="The Broad Institute Genome Sequencing Center for Infectious Disease"/>
            <person name="Wu L."/>
            <person name="Ma J."/>
        </authorList>
    </citation>
    <scope>NUCLEOTIDE SEQUENCE [LARGE SCALE GENOMIC DNA]</scope>
    <source>
        <strain evidence="3 4">JCM 14319</strain>
    </source>
</reference>
<protein>
    <submittedName>
        <fullName evidence="3">Uncharacterized protein</fullName>
    </submittedName>
</protein>
<dbReference type="Proteomes" id="UP001500506">
    <property type="component" value="Unassembled WGS sequence"/>
</dbReference>
<evidence type="ECO:0000256" key="2">
    <source>
        <dbReference type="SAM" id="Phobius"/>
    </source>
</evidence>
<proteinExistence type="predicted"/>
<evidence type="ECO:0000256" key="1">
    <source>
        <dbReference type="SAM" id="MobiDB-lite"/>
    </source>
</evidence>
<sequence length="457" mass="46647">MNDHDELDPVARLRAADPAGEVEPREGFADEVVARATAEATAEQGAEASAEAAPVTDLATERARRRPRWLPIAAVAASIAIVGAAGYGIGSTTGGATNLADGAAPPISLQGDPSTSGGEAASGAVQGDGPAGGAADQAMRDMGVPATADMLYTYPFGGRNSSSSSGLSTDAGAAPAYAYDARGASSAEAINALAAALGTDGSAVLDGGAWTVGPQDGTAPYLGVSLDGTLSFWYSNPQFDPWAACGAGVVVDDTVTVDPCAPPADLPSEDAAIEALRSIIAATGRDPETFEFTSETWEGAMARPAQAWPVVDGQRVDQSWSLELTSQGVYSVSGALAPIVALGDYDIVSEQEGFERLSDPRFGAQMGVMPFAAREQAAIEGEQWVAPTEPPATPTEGTSLAWPVNEVEIVSARLGLASQWQPDGGVLVVPAYEFTDADGGTWSMIAVDDSMLDFASE</sequence>
<feature type="compositionally biased region" description="Low complexity" evidence="1">
    <location>
        <begin position="123"/>
        <end position="137"/>
    </location>
</feature>
<keyword evidence="4" id="KW-1185">Reference proteome</keyword>
<comment type="caution">
    <text evidence="3">The sequence shown here is derived from an EMBL/GenBank/DDBJ whole genome shotgun (WGS) entry which is preliminary data.</text>
</comment>
<dbReference type="EMBL" id="BAAANH010000005">
    <property type="protein sequence ID" value="GAA1764046.1"/>
    <property type="molecule type" value="Genomic_DNA"/>
</dbReference>
<feature type="compositionally biased region" description="Basic and acidic residues" evidence="1">
    <location>
        <begin position="1"/>
        <end position="15"/>
    </location>
</feature>
<feature type="region of interest" description="Disordered" evidence="1">
    <location>
        <begin position="103"/>
        <end position="137"/>
    </location>
</feature>
<evidence type="ECO:0000313" key="3">
    <source>
        <dbReference type="EMBL" id="GAA1764046.1"/>
    </source>
</evidence>
<feature type="region of interest" description="Disordered" evidence="1">
    <location>
        <begin position="1"/>
        <end position="62"/>
    </location>
</feature>
<feature type="transmembrane region" description="Helical" evidence="2">
    <location>
        <begin position="69"/>
        <end position="89"/>
    </location>
</feature>
<keyword evidence="2" id="KW-0472">Membrane</keyword>
<name>A0ABN2KRI9_9MICO</name>
<keyword evidence="2" id="KW-1133">Transmembrane helix</keyword>